<sequence length="186" mass="21171">MFGGNAGPIGFMRQRYSNGYASSGDELEDGVLQRTPTSPAVPKPRTWTEAIENILWMASAVFIIYLGDRHSNLMHVLWLDDRIRRLPLYFGFVGIFLNIGIVIYTTLVTRDIKKVDEKWIPISPSLAPFVALVGFLSFFMFSFALWPIWSFLTLPLLVSLFMAFMVTSQYLLAGLGRIQIYTFRAD</sequence>
<dbReference type="EMBL" id="JAINDJ010000002">
    <property type="protein sequence ID" value="KAG9459665.1"/>
    <property type="molecule type" value="Genomic_DNA"/>
</dbReference>
<keyword evidence="3" id="KW-1185">Reference proteome</keyword>
<organism evidence="2 3">
    <name type="scientific">Aristolochia fimbriata</name>
    <name type="common">White veined hardy Dutchman's pipe vine</name>
    <dbReference type="NCBI Taxonomy" id="158543"/>
    <lineage>
        <taxon>Eukaryota</taxon>
        <taxon>Viridiplantae</taxon>
        <taxon>Streptophyta</taxon>
        <taxon>Embryophyta</taxon>
        <taxon>Tracheophyta</taxon>
        <taxon>Spermatophyta</taxon>
        <taxon>Magnoliopsida</taxon>
        <taxon>Magnoliidae</taxon>
        <taxon>Piperales</taxon>
        <taxon>Aristolochiaceae</taxon>
        <taxon>Aristolochia</taxon>
    </lineage>
</organism>
<dbReference type="InterPro" id="IPR033579">
    <property type="entry name" value="TMEM128"/>
</dbReference>
<keyword evidence="1" id="KW-0812">Transmembrane</keyword>
<accession>A0AAV7FEN6</accession>
<dbReference type="Pfam" id="PF20479">
    <property type="entry name" value="TMEM128"/>
    <property type="match status" value="1"/>
</dbReference>
<comment type="caution">
    <text evidence="2">The sequence shown here is derived from an EMBL/GenBank/DDBJ whole genome shotgun (WGS) entry which is preliminary data.</text>
</comment>
<feature type="transmembrane region" description="Helical" evidence="1">
    <location>
        <begin position="129"/>
        <end position="149"/>
    </location>
</feature>
<evidence type="ECO:0000313" key="3">
    <source>
        <dbReference type="Proteomes" id="UP000825729"/>
    </source>
</evidence>
<dbReference type="AlphaFoldDB" id="A0AAV7FEN6"/>
<evidence type="ECO:0000313" key="2">
    <source>
        <dbReference type="EMBL" id="KAG9459665.1"/>
    </source>
</evidence>
<protein>
    <recommendedName>
        <fullName evidence="4">Transmembrane protein</fullName>
    </recommendedName>
</protein>
<feature type="transmembrane region" description="Helical" evidence="1">
    <location>
        <begin position="87"/>
        <end position="108"/>
    </location>
</feature>
<dbReference type="PANTHER" id="PTHR31134:SF1">
    <property type="entry name" value="TRANSMEMBRANE PROTEIN 128"/>
    <property type="match status" value="1"/>
</dbReference>
<feature type="transmembrane region" description="Helical" evidence="1">
    <location>
        <begin position="155"/>
        <end position="175"/>
    </location>
</feature>
<keyword evidence="1" id="KW-0472">Membrane</keyword>
<name>A0AAV7FEN6_ARIFI</name>
<evidence type="ECO:0008006" key="4">
    <source>
        <dbReference type="Google" id="ProtNLM"/>
    </source>
</evidence>
<keyword evidence="1" id="KW-1133">Transmembrane helix</keyword>
<evidence type="ECO:0000256" key="1">
    <source>
        <dbReference type="SAM" id="Phobius"/>
    </source>
</evidence>
<proteinExistence type="predicted"/>
<dbReference type="PANTHER" id="PTHR31134">
    <property type="entry name" value="TRANSMEMBRANE PROTEIN 128"/>
    <property type="match status" value="1"/>
</dbReference>
<gene>
    <name evidence="2" type="ORF">H6P81_004173</name>
</gene>
<dbReference type="Proteomes" id="UP000825729">
    <property type="component" value="Unassembled WGS sequence"/>
</dbReference>
<reference evidence="2 3" key="1">
    <citation type="submission" date="2021-07" db="EMBL/GenBank/DDBJ databases">
        <title>The Aristolochia fimbriata genome: insights into angiosperm evolution, floral development and chemical biosynthesis.</title>
        <authorList>
            <person name="Jiao Y."/>
        </authorList>
    </citation>
    <scope>NUCLEOTIDE SEQUENCE [LARGE SCALE GENOMIC DNA]</scope>
    <source>
        <strain evidence="2">IBCAS-2021</strain>
        <tissue evidence="2">Leaf</tissue>
    </source>
</reference>